<dbReference type="AlphaFoldDB" id="A0A978V2A2"/>
<evidence type="ECO:0000313" key="3">
    <source>
        <dbReference type="Proteomes" id="UP000813462"/>
    </source>
</evidence>
<name>A0A978V2A2_ZIZJJ</name>
<dbReference type="EMBL" id="JAEACU010000007">
    <property type="protein sequence ID" value="KAH7521485.1"/>
    <property type="molecule type" value="Genomic_DNA"/>
</dbReference>
<dbReference type="Gene3D" id="3.80.10.10">
    <property type="entry name" value="Ribonuclease Inhibitor"/>
    <property type="match status" value="1"/>
</dbReference>
<proteinExistence type="predicted"/>
<sequence length="507" mass="58452">MIKDSYISLVHLLSNLNFLKKMVLTIYKDEVLIFPKHIRQKYLSPMPNLKHLKVMKFSGRSFTKIAEMRESLLWCAPSLESVEIGRNWNDFVTVATKRVKVDCGGMVENECHTMSEDRLSQLPDHLIHHIFSFIPTIFSPNEFSFQALDTFVGFYSFFIFEDFSTSIFDRKVRNQDRVLKFVTDYVTHRKLCMKTPNSFIVSFKCDLFYSLASSNGAIRRVHDWLNFVVECKPKELDLNLKNYVLPQCILNASSLTILKLTDMDLFVPSLSTFPSLKFLSLVCVKSDAKSLQNLISGCPIIEELYLSGSDIGHLDFAVSKTLRSLSLLFVDLTSQWLDSLFSRLPLLERLFFSSYKLLNNIRICSHSLKYVFLEYYFPNEAALTTPNLVGLRIVCQCWSKISVEAPNLLEVNLTLFDEGPTKDSYIDRVHLLSNLNSWKMVLTIYKDEVLIFPKLVRQKYPSPMPNLKHLKVMRFNGTSFTKIGEMRDSLLWCAPSLESLEIGRDGT</sequence>
<evidence type="ECO:0000259" key="1">
    <source>
        <dbReference type="Pfam" id="PF24758"/>
    </source>
</evidence>
<dbReference type="Pfam" id="PF24758">
    <property type="entry name" value="LRR_At5g56370"/>
    <property type="match status" value="1"/>
</dbReference>
<dbReference type="InterPro" id="IPR053772">
    <property type="entry name" value="At1g61320/At1g61330-like"/>
</dbReference>
<organism evidence="2 3">
    <name type="scientific">Ziziphus jujuba var. spinosa</name>
    <dbReference type="NCBI Taxonomy" id="714518"/>
    <lineage>
        <taxon>Eukaryota</taxon>
        <taxon>Viridiplantae</taxon>
        <taxon>Streptophyta</taxon>
        <taxon>Embryophyta</taxon>
        <taxon>Tracheophyta</taxon>
        <taxon>Spermatophyta</taxon>
        <taxon>Magnoliopsida</taxon>
        <taxon>eudicotyledons</taxon>
        <taxon>Gunneridae</taxon>
        <taxon>Pentapetalae</taxon>
        <taxon>rosids</taxon>
        <taxon>fabids</taxon>
        <taxon>Rosales</taxon>
        <taxon>Rhamnaceae</taxon>
        <taxon>Paliureae</taxon>
        <taxon>Ziziphus</taxon>
    </lineage>
</organism>
<evidence type="ECO:0000313" key="2">
    <source>
        <dbReference type="EMBL" id="KAH7521485.1"/>
    </source>
</evidence>
<accession>A0A978V2A2</accession>
<dbReference type="InterPro" id="IPR032675">
    <property type="entry name" value="LRR_dom_sf"/>
</dbReference>
<dbReference type="InterPro" id="IPR055411">
    <property type="entry name" value="LRR_FXL15/At3g58940/PEG3-like"/>
</dbReference>
<feature type="domain" description="F-box/LRR-repeat protein 15/At3g58940/PEG3-like LRR" evidence="1">
    <location>
        <begin position="223"/>
        <end position="323"/>
    </location>
</feature>
<reference evidence="2" key="1">
    <citation type="journal article" date="2021" name="Front. Plant Sci.">
        <title>Chromosome-Scale Genome Assembly for Chinese Sour Jujube and Insights Into Its Genome Evolution and Domestication Signature.</title>
        <authorList>
            <person name="Shen L.-Y."/>
            <person name="Luo H."/>
            <person name="Wang X.-L."/>
            <person name="Wang X.-M."/>
            <person name="Qiu X.-J."/>
            <person name="Liu H."/>
            <person name="Zhou S.-S."/>
            <person name="Jia K.-H."/>
            <person name="Nie S."/>
            <person name="Bao Y.-T."/>
            <person name="Zhang R.-G."/>
            <person name="Yun Q.-Z."/>
            <person name="Chai Y.-H."/>
            <person name="Lu J.-Y."/>
            <person name="Li Y."/>
            <person name="Zhao S.-W."/>
            <person name="Mao J.-F."/>
            <person name="Jia S.-G."/>
            <person name="Mao Y.-M."/>
        </authorList>
    </citation>
    <scope>NUCLEOTIDE SEQUENCE</scope>
    <source>
        <strain evidence="2">AT0</strain>
        <tissue evidence="2">Leaf</tissue>
    </source>
</reference>
<protein>
    <recommendedName>
        <fullName evidence="1">F-box/LRR-repeat protein 15/At3g58940/PEG3-like LRR domain-containing protein</fullName>
    </recommendedName>
</protein>
<dbReference type="SUPFAM" id="SSF52047">
    <property type="entry name" value="RNI-like"/>
    <property type="match status" value="1"/>
</dbReference>
<dbReference type="Proteomes" id="UP000813462">
    <property type="component" value="Unassembled WGS sequence"/>
</dbReference>
<dbReference type="PANTHER" id="PTHR34145:SF51">
    <property type="entry name" value="FBD DOMAIN-CONTAINING PROTEIN"/>
    <property type="match status" value="1"/>
</dbReference>
<dbReference type="PANTHER" id="PTHR34145">
    <property type="entry name" value="OS02G0105600 PROTEIN"/>
    <property type="match status" value="1"/>
</dbReference>
<comment type="caution">
    <text evidence="2">The sequence shown here is derived from an EMBL/GenBank/DDBJ whole genome shotgun (WGS) entry which is preliminary data.</text>
</comment>
<gene>
    <name evidence="2" type="ORF">FEM48_Zijuj07G0038600</name>
</gene>